<evidence type="ECO:0000313" key="2">
    <source>
        <dbReference type="Proteomes" id="UP000762676"/>
    </source>
</evidence>
<proteinExistence type="predicted"/>
<dbReference type="SMART" id="SM00248">
    <property type="entry name" value="ANK"/>
    <property type="match status" value="2"/>
</dbReference>
<gene>
    <name evidence="1" type="ORF">ElyMa_005300900</name>
</gene>
<name>A0AAV4JYI8_9GAST</name>
<dbReference type="AlphaFoldDB" id="A0AAV4JYI8"/>
<dbReference type="EMBL" id="BMAT01010559">
    <property type="protein sequence ID" value="GFS27754.1"/>
    <property type="molecule type" value="Genomic_DNA"/>
</dbReference>
<dbReference type="InterPro" id="IPR036770">
    <property type="entry name" value="Ankyrin_rpt-contain_sf"/>
</dbReference>
<dbReference type="InterPro" id="IPR002110">
    <property type="entry name" value="Ankyrin_rpt"/>
</dbReference>
<reference evidence="1 2" key="1">
    <citation type="journal article" date="2021" name="Elife">
        <title>Chloroplast acquisition without the gene transfer in kleptoplastic sea slugs, Plakobranchus ocellatus.</title>
        <authorList>
            <person name="Maeda T."/>
            <person name="Takahashi S."/>
            <person name="Yoshida T."/>
            <person name="Shimamura S."/>
            <person name="Takaki Y."/>
            <person name="Nagai Y."/>
            <person name="Toyoda A."/>
            <person name="Suzuki Y."/>
            <person name="Arimoto A."/>
            <person name="Ishii H."/>
            <person name="Satoh N."/>
            <person name="Nishiyama T."/>
            <person name="Hasebe M."/>
            <person name="Maruyama T."/>
            <person name="Minagawa J."/>
            <person name="Obokata J."/>
            <person name="Shigenobu S."/>
        </authorList>
    </citation>
    <scope>NUCLEOTIDE SEQUENCE [LARGE SCALE GENOMIC DNA]</scope>
</reference>
<sequence length="129" mass="14765">MARQVKTSPILTEFFNAVKLQNCEKVKKMLKKREVDVEAVDPTDPVRPTAIIIASELGHVDMVRTLMQAKPKHADVNAETRLGRRAIWWAAKRKDLDLAKQLLTDKTLEINYMDKESGKEIEISLHDKN</sequence>
<dbReference type="SUPFAM" id="SSF48403">
    <property type="entry name" value="Ankyrin repeat"/>
    <property type="match status" value="1"/>
</dbReference>
<comment type="caution">
    <text evidence="1">The sequence shown here is derived from an EMBL/GenBank/DDBJ whole genome shotgun (WGS) entry which is preliminary data.</text>
</comment>
<accession>A0AAV4JYI8</accession>
<dbReference type="Gene3D" id="1.25.40.20">
    <property type="entry name" value="Ankyrin repeat-containing domain"/>
    <property type="match status" value="1"/>
</dbReference>
<dbReference type="Pfam" id="PF12796">
    <property type="entry name" value="Ank_2"/>
    <property type="match status" value="1"/>
</dbReference>
<keyword evidence="2" id="KW-1185">Reference proteome</keyword>
<evidence type="ECO:0000313" key="1">
    <source>
        <dbReference type="EMBL" id="GFS27754.1"/>
    </source>
</evidence>
<dbReference type="Proteomes" id="UP000762676">
    <property type="component" value="Unassembled WGS sequence"/>
</dbReference>
<organism evidence="1 2">
    <name type="scientific">Elysia marginata</name>
    <dbReference type="NCBI Taxonomy" id="1093978"/>
    <lineage>
        <taxon>Eukaryota</taxon>
        <taxon>Metazoa</taxon>
        <taxon>Spiralia</taxon>
        <taxon>Lophotrochozoa</taxon>
        <taxon>Mollusca</taxon>
        <taxon>Gastropoda</taxon>
        <taxon>Heterobranchia</taxon>
        <taxon>Euthyneura</taxon>
        <taxon>Panpulmonata</taxon>
        <taxon>Sacoglossa</taxon>
        <taxon>Placobranchoidea</taxon>
        <taxon>Plakobranchidae</taxon>
        <taxon>Elysia</taxon>
    </lineage>
</organism>
<protein>
    <submittedName>
        <fullName evidence="1">Ankyrin repeat and SOCS box protein 16-like</fullName>
    </submittedName>
</protein>